<organism evidence="1 2">
    <name type="scientific">Hygrophoropsis aurantiaca</name>
    <dbReference type="NCBI Taxonomy" id="72124"/>
    <lineage>
        <taxon>Eukaryota</taxon>
        <taxon>Fungi</taxon>
        <taxon>Dikarya</taxon>
        <taxon>Basidiomycota</taxon>
        <taxon>Agaricomycotina</taxon>
        <taxon>Agaricomycetes</taxon>
        <taxon>Agaricomycetidae</taxon>
        <taxon>Boletales</taxon>
        <taxon>Coniophorineae</taxon>
        <taxon>Hygrophoropsidaceae</taxon>
        <taxon>Hygrophoropsis</taxon>
    </lineage>
</organism>
<name>A0ACB7ZT21_9AGAM</name>
<evidence type="ECO:0000313" key="2">
    <source>
        <dbReference type="Proteomes" id="UP000790377"/>
    </source>
</evidence>
<evidence type="ECO:0000313" key="1">
    <source>
        <dbReference type="EMBL" id="KAH7904004.1"/>
    </source>
</evidence>
<sequence>MALNPVCGWSSTNITQPLALSTTVAGDFSASNIFGASLVGFDLDVSVQTFDSSWLSFVAVQDPTKAVFNHTTQSLATDGSSVFVAGQCVSNCSFDPITAYPYLNFTGLPSTTVQFTDATWEFNFLVCKPNAVVQTREVRNEGHGTLVVQPINGRTLPKQGNLHPVQAPSLLSIAMMSISGNSGPSQLTSSYQYASLGSITQTDFLFGKQQIASLPDGSDLNGIITNVTMLPIDTLSATYGQMVQSASKAYTGGYLGTAYVPGRLSSTQVVFASSLPHIAVSTIMLVCLSFMIVFAHFRRGKGSEFTLINVAAAVHGSDLPEQFWQMKATPGSNALLDQKKLQRQMTEMMNKKSVILETEPDGSRTLRVV</sequence>
<dbReference type="EMBL" id="MU268655">
    <property type="protein sequence ID" value="KAH7904004.1"/>
    <property type="molecule type" value="Genomic_DNA"/>
</dbReference>
<gene>
    <name evidence="1" type="ORF">BJ138DRAFT_1119838</name>
</gene>
<keyword evidence="2" id="KW-1185">Reference proteome</keyword>
<accession>A0ACB7ZT21</accession>
<reference evidence="1" key="1">
    <citation type="journal article" date="2021" name="New Phytol.">
        <title>Evolutionary innovations through gain and loss of genes in the ectomycorrhizal Boletales.</title>
        <authorList>
            <person name="Wu G."/>
            <person name="Miyauchi S."/>
            <person name="Morin E."/>
            <person name="Kuo A."/>
            <person name="Drula E."/>
            <person name="Varga T."/>
            <person name="Kohler A."/>
            <person name="Feng B."/>
            <person name="Cao Y."/>
            <person name="Lipzen A."/>
            <person name="Daum C."/>
            <person name="Hundley H."/>
            <person name="Pangilinan J."/>
            <person name="Johnson J."/>
            <person name="Barry K."/>
            <person name="LaButti K."/>
            <person name="Ng V."/>
            <person name="Ahrendt S."/>
            <person name="Min B."/>
            <person name="Choi I.G."/>
            <person name="Park H."/>
            <person name="Plett J.M."/>
            <person name="Magnuson J."/>
            <person name="Spatafora J.W."/>
            <person name="Nagy L.G."/>
            <person name="Henrissat B."/>
            <person name="Grigoriev I.V."/>
            <person name="Yang Z.L."/>
            <person name="Xu J."/>
            <person name="Martin F.M."/>
        </authorList>
    </citation>
    <scope>NUCLEOTIDE SEQUENCE</scope>
    <source>
        <strain evidence="1">ATCC 28755</strain>
    </source>
</reference>
<proteinExistence type="predicted"/>
<protein>
    <submittedName>
        <fullName evidence="1">Uncharacterized protein</fullName>
    </submittedName>
</protein>
<dbReference type="Proteomes" id="UP000790377">
    <property type="component" value="Unassembled WGS sequence"/>
</dbReference>
<comment type="caution">
    <text evidence="1">The sequence shown here is derived from an EMBL/GenBank/DDBJ whole genome shotgun (WGS) entry which is preliminary data.</text>
</comment>